<reference evidence="2" key="1">
    <citation type="journal article" date="2020" name="Stud. Mycol.">
        <title>101 Dothideomycetes genomes: a test case for predicting lifestyles and emergence of pathogens.</title>
        <authorList>
            <person name="Haridas S."/>
            <person name="Albert R."/>
            <person name="Binder M."/>
            <person name="Bloem J."/>
            <person name="Labutti K."/>
            <person name="Salamov A."/>
            <person name="Andreopoulos B."/>
            <person name="Baker S."/>
            <person name="Barry K."/>
            <person name="Bills G."/>
            <person name="Bluhm B."/>
            <person name="Cannon C."/>
            <person name="Castanera R."/>
            <person name="Culley D."/>
            <person name="Daum C."/>
            <person name="Ezra D."/>
            <person name="Gonzalez J."/>
            <person name="Henrissat B."/>
            <person name="Kuo A."/>
            <person name="Liang C."/>
            <person name="Lipzen A."/>
            <person name="Lutzoni F."/>
            <person name="Magnuson J."/>
            <person name="Mondo S."/>
            <person name="Nolan M."/>
            <person name="Ohm R."/>
            <person name="Pangilinan J."/>
            <person name="Park H.-J."/>
            <person name="Ramirez L."/>
            <person name="Alfaro M."/>
            <person name="Sun H."/>
            <person name="Tritt A."/>
            <person name="Yoshinaga Y."/>
            <person name="Zwiers L.-H."/>
            <person name="Turgeon B."/>
            <person name="Goodwin S."/>
            <person name="Spatafora J."/>
            <person name="Crous P."/>
            <person name="Grigoriev I."/>
        </authorList>
    </citation>
    <scope>NUCLEOTIDE SEQUENCE</scope>
    <source>
        <strain evidence="2">CBS 473.64</strain>
    </source>
</reference>
<name>A0A6A6S5H2_9PLEO</name>
<proteinExistence type="predicted"/>
<keyword evidence="3" id="KW-1185">Reference proteome</keyword>
<keyword evidence="1" id="KW-0472">Membrane</keyword>
<protein>
    <submittedName>
        <fullName evidence="2">Uncharacterized protein</fullName>
    </submittedName>
</protein>
<organism evidence="2 3">
    <name type="scientific">Massarina eburnea CBS 473.64</name>
    <dbReference type="NCBI Taxonomy" id="1395130"/>
    <lineage>
        <taxon>Eukaryota</taxon>
        <taxon>Fungi</taxon>
        <taxon>Dikarya</taxon>
        <taxon>Ascomycota</taxon>
        <taxon>Pezizomycotina</taxon>
        <taxon>Dothideomycetes</taxon>
        <taxon>Pleosporomycetidae</taxon>
        <taxon>Pleosporales</taxon>
        <taxon>Massarineae</taxon>
        <taxon>Massarinaceae</taxon>
        <taxon>Massarina</taxon>
    </lineage>
</organism>
<keyword evidence="1" id="KW-0812">Transmembrane</keyword>
<evidence type="ECO:0000313" key="3">
    <source>
        <dbReference type="Proteomes" id="UP000799753"/>
    </source>
</evidence>
<evidence type="ECO:0000313" key="2">
    <source>
        <dbReference type="EMBL" id="KAF2641973.1"/>
    </source>
</evidence>
<sequence length="101" mass="11245">MSTVCTTNPYLTATPSPPLSPPHTPILTPIPDAIPLNDLETYWSENLSEMRDLDIDVDILGDYEEEGVDGSEAFIKMMVQIGMFWGAVVAVAVGWMIWRFL</sequence>
<feature type="transmembrane region" description="Helical" evidence="1">
    <location>
        <begin position="81"/>
        <end position="98"/>
    </location>
</feature>
<keyword evidence="1" id="KW-1133">Transmembrane helix</keyword>
<gene>
    <name evidence="2" type="ORF">P280DRAFT_516982</name>
</gene>
<dbReference type="AlphaFoldDB" id="A0A6A6S5H2"/>
<accession>A0A6A6S5H2</accession>
<evidence type="ECO:0000256" key="1">
    <source>
        <dbReference type="SAM" id="Phobius"/>
    </source>
</evidence>
<dbReference type="Proteomes" id="UP000799753">
    <property type="component" value="Unassembled WGS sequence"/>
</dbReference>
<dbReference type="EMBL" id="MU006782">
    <property type="protein sequence ID" value="KAF2641973.1"/>
    <property type="molecule type" value="Genomic_DNA"/>
</dbReference>